<evidence type="ECO:0000313" key="1">
    <source>
        <dbReference type="EMBL" id="MBM6497979.1"/>
    </source>
</evidence>
<dbReference type="InterPro" id="IPR025562">
    <property type="entry name" value="Tae4"/>
</dbReference>
<reference evidence="1 2" key="1">
    <citation type="submission" date="2021-02" db="EMBL/GenBank/DDBJ databases">
        <authorList>
            <person name="Jung H.S."/>
            <person name="Chun B.H."/>
            <person name="Jeon C.O."/>
        </authorList>
    </citation>
    <scope>NUCLEOTIDE SEQUENCE [LARGE SCALE GENOMIC DNA]</scope>
    <source>
        <strain evidence="1 2">LMG 25203</strain>
    </source>
</reference>
<dbReference type="EMBL" id="JACSOD020000350">
    <property type="protein sequence ID" value="MBM6497979.1"/>
    <property type="molecule type" value="Genomic_DNA"/>
</dbReference>
<organism evidence="1 2">
    <name type="scientific">Flavobacterium macrobrachii</name>
    <dbReference type="NCBI Taxonomy" id="591204"/>
    <lineage>
        <taxon>Bacteria</taxon>
        <taxon>Pseudomonadati</taxon>
        <taxon>Bacteroidota</taxon>
        <taxon>Flavobacteriia</taxon>
        <taxon>Flavobacteriales</taxon>
        <taxon>Flavobacteriaceae</taxon>
        <taxon>Flavobacterium</taxon>
    </lineage>
</organism>
<evidence type="ECO:0008006" key="3">
    <source>
        <dbReference type="Google" id="ProtNLM"/>
    </source>
</evidence>
<comment type="caution">
    <text evidence="1">The sequence shown here is derived from an EMBL/GenBank/DDBJ whole genome shotgun (WGS) entry which is preliminary data.</text>
</comment>
<dbReference type="Pfam" id="PF14113">
    <property type="entry name" value="Tae4"/>
    <property type="match status" value="1"/>
</dbReference>
<evidence type="ECO:0000313" key="2">
    <source>
        <dbReference type="Proteomes" id="UP000759529"/>
    </source>
</evidence>
<name>A0ABS2CSU4_9FLAO</name>
<accession>A0ABS2CSU4</accession>
<dbReference type="Proteomes" id="UP000759529">
    <property type="component" value="Unassembled WGS sequence"/>
</dbReference>
<proteinExistence type="predicted"/>
<sequence>ELGSKKYQQAKNAAEFWHGLSVSQQQWVYGNENENNFETYRDIIAYINRPENINNTVVRNFGNWAITYFMNNPSVSWEKFKNWFMAPREGTEDTGILNLDELNLAFQQQNLPSFDDFLLAYPSHYDDEYSTSLKMYTAVGGNVLSKYNQGARNTCALRVSRALNYSGINIPEINGVTIKGADNKNYFLVAKNLLSWMKSTFGTPTGDNLLNGTQGGVNGENFPNLLSGKQGIYIMIPNDTSSNGFNASGHADIYFDNECDGGCYFSATGGINKIYFWELN</sequence>
<dbReference type="RefSeq" id="WP_204158656.1">
    <property type="nucleotide sequence ID" value="NZ_JACSOD020000350.1"/>
</dbReference>
<protein>
    <recommendedName>
        <fullName evidence="3">Type VI secretion system (T6SS), amidase effector protein 4</fullName>
    </recommendedName>
</protein>
<dbReference type="Gene3D" id="3.90.1720.70">
    <property type="match status" value="1"/>
</dbReference>
<keyword evidence="2" id="KW-1185">Reference proteome</keyword>
<feature type="non-terminal residue" evidence="1">
    <location>
        <position position="1"/>
    </location>
</feature>
<gene>
    <name evidence="1" type="ORF">H9X54_001510</name>
</gene>